<evidence type="ECO:0000256" key="10">
    <source>
        <dbReference type="SAM" id="MobiDB-lite"/>
    </source>
</evidence>
<evidence type="ECO:0000256" key="2">
    <source>
        <dbReference type="ARBA" id="ARBA00022771"/>
    </source>
</evidence>
<name>A0A7J7LLI3_9MAGN</name>
<evidence type="ECO:0000256" key="5">
    <source>
        <dbReference type="ARBA" id="ARBA00023125"/>
    </source>
</evidence>
<keyword evidence="4 9" id="KW-0805">Transcription regulation</keyword>
<dbReference type="InterPro" id="IPR045174">
    <property type="entry name" value="Dof"/>
</dbReference>
<proteinExistence type="predicted"/>
<sequence>MFQELLGGAGLVLGGDNRNTSMNGVLEEQHSSTPSHTLSSSATTATTTTSTTSVVENLRCPRCDSPNTKFCYYNNYNLTQPRHFCKTCRRYWTKGGSLRNIPIGGGCRKNKGVIVSSSAGKLSTGKLTSGSSDIVKSSLAGAFDYEGVASNPILWGSPQNSHLLALLRSTQNQNPNPSTNSNLIAKSYILKDDGAMIGSHVSSALNAPTLTLDPLTQVNTLGFWRNNQHHQNQQQQHHQQQQQSLSLGEAQNTGIQELYQRYQSPGNTYFTERSRPAFNGVTITSSSAVEPTPVTGGDMGFWNPISWSDLPTTSGAFP</sequence>
<dbReference type="GO" id="GO:0003700">
    <property type="term" value="F:DNA-binding transcription factor activity"/>
    <property type="evidence" value="ECO:0007669"/>
    <property type="project" value="UniProtKB-UniRule"/>
</dbReference>
<evidence type="ECO:0000256" key="8">
    <source>
        <dbReference type="PROSITE-ProRule" id="PRU00071"/>
    </source>
</evidence>
<keyword evidence="2 8" id="KW-0863">Zinc-finger</keyword>
<evidence type="ECO:0000313" key="12">
    <source>
        <dbReference type="EMBL" id="KAF6143412.1"/>
    </source>
</evidence>
<comment type="function">
    <text evidence="9">Transcription factor that binds specifically to a 5'-AA[AG]G-3' consensus core sequence.</text>
</comment>
<accession>A0A7J7LLI3</accession>
<dbReference type="PROSITE" id="PS50884">
    <property type="entry name" value="ZF_DOF_2"/>
    <property type="match status" value="1"/>
</dbReference>
<reference evidence="12 13" key="1">
    <citation type="journal article" date="2020" name="IScience">
        <title>Genome Sequencing of the Endangered Kingdonia uniflora (Circaeasteraceae, Ranunculales) Reveals Potential Mechanisms of Evolutionary Specialization.</title>
        <authorList>
            <person name="Sun Y."/>
            <person name="Deng T."/>
            <person name="Zhang A."/>
            <person name="Moore M.J."/>
            <person name="Landis J.B."/>
            <person name="Lin N."/>
            <person name="Zhang H."/>
            <person name="Zhang X."/>
            <person name="Huang J."/>
            <person name="Zhang X."/>
            <person name="Sun H."/>
            <person name="Wang H."/>
        </authorList>
    </citation>
    <scope>NUCLEOTIDE SEQUENCE [LARGE SCALE GENOMIC DNA]</scope>
    <source>
        <strain evidence="12">TB1705</strain>
        <tissue evidence="12">Leaf</tissue>
    </source>
</reference>
<evidence type="ECO:0000256" key="3">
    <source>
        <dbReference type="ARBA" id="ARBA00022833"/>
    </source>
</evidence>
<dbReference type="Pfam" id="PF02701">
    <property type="entry name" value="Zn_ribbon_Dof"/>
    <property type="match status" value="1"/>
</dbReference>
<evidence type="ECO:0000256" key="4">
    <source>
        <dbReference type="ARBA" id="ARBA00023015"/>
    </source>
</evidence>
<organism evidence="12 13">
    <name type="scientific">Kingdonia uniflora</name>
    <dbReference type="NCBI Taxonomy" id="39325"/>
    <lineage>
        <taxon>Eukaryota</taxon>
        <taxon>Viridiplantae</taxon>
        <taxon>Streptophyta</taxon>
        <taxon>Embryophyta</taxon>
        <taxon>Tracheophyta</taxon>
        <taxon>Spermatophyta</taxon>
        <taxon>Magnoliopsida</taxon>
        <taxon>Ranunculales</taxon>
        <taxon>Circaeasteraceae</taxon>
        <taxon>Kingdonia</taxon>
    </lineage>
</organism>
<dbReference type="GO" id="GO:0005634">
    <property type="term" value="C:nucleus"/>
    <property type="evidence" value="ECO:0007669"/>
    <property type="project" value="UniProtKB-SubCell"/>
</dbReference>
<evidence type="ECO:0000313" key="13">
    <source>
        <dbReference type="Proteomes" id="UP000541444"/>
    </source>
</evidence>
<dbReference type="GO" id="GO:0003677">
    <property type="term" value="F:DNA binding"/>
    <property type="evidence" value="ECO:0007669"/>
    <property type="project" value="UniProtKB-UniRule"/>
</dbReference>
<dbReference type="GO" id="GO:0008270">
    <property type="term" value="F:zinc ion binding"/>
    <property type="evidence" value="ECO:0007669"/>
    <property type="project" value="UniProtKB-KW"/>
</dbReference>
<feature type="compositionally biased region" description="Low complexity" evidence="10">
    <location>
        <begin position="31"/>
        <end position="50"/>
    </location>
</feature>
<dbReference type="InterPro" id="IPR003851">
    <property type="entry name" value="Znf_Dof"/>
</dbReference>
<evidence type="ECO:0000256" key="7">
    <source>
        <dbReference type="ARBA" id="ARBA00023242"/>
    </source>
</evidence>
<comment type="subcellular location">
    <subcellularLocation>
        <location evidence="8 9">Nucleus</location>
    </subcellularLocation>
</comment>
<dbReference type="OrthoDB" id="1927254at2759"/>
<feature type="domain" description="Dof-type" evidence="11">
    <location>
        <begin position="58"/>
        <end position="112"/>
    </location>
</feature>
<gene>
    <name evidence="12" type="ORF">GIB67_029581</name>
</gene>
<evidence type="ECO:0000259" key="11">
    <source>
        <dbReference type="PROSITE" id="PS50884"/>
    </source>
</evidence>
<keyword evidence="13" id="KW-1185">Reference proteome</keyword>
<dbReference type="PANTHER" id="PTHR31992:SF289">
    <property type="entry name" value="DOF ZINC FINGER PROTEIN"/>
    <property type="match status" value="1"/>
</dbReference>
<keyword evidence="7 8" id="KW-0539">Nucleus</keyword>
<comment type="caution">
    <text evidence="12">The sequence shown here is derived from an EMBL/GenBank/DDBJ whole genome shotgun (WGS) entry which is preliminary data.</text>
</comment>
<keyword evidence="6 9" id="KW-0804">Transcription</keyword>
<dbReference type="AlphaFoldDB" id="A0A7J7LLI3"/>
<dbReference type="PANTHER" id="PTHR31992">
    <property type="entry name" value="DOF ZINC FINGER PROTEIN DOF1.4-RELATED"/>
    <property type="match status" value="1"/>
</dbReference>
<protein>
    <recommendedName>
        <fullName evidence="9">Dof zinc finger protein</fullName>
    </recommendedName>
</protein>
<feature type="region of interest" description="Disordered" evidence="10">
    <location>
        <begin position="19"/>
        <end position="50"/>
    </location>
</feature>
<keyword evidence="5 8" id="KW-0238">DNA-binding</keyword>
<dbReference type="PROSITE" id="PS01361">
    <property type="entry name" value="ZF_DOF_1"/>
    <property type="match status" value="1"/>
</dbReference>
<dbReference type="Proteomes" id="UP000541444">
    <property type="component" value="Unassembled WGS sequence"/>
</dbReference>
<dbReference type="EMBL" id="JACGCM010002205">
    <property type="protein sequence ID" value="KAF6143412.1"/>
    <property type="molecule type" value="Genomic_DNA"/>
</dbReference>
<evidence type="ECO:0000256" key="1">
    <source>
        <dbReference type="ARBA" id="ARBA00022723"/>
    </source>
</evidence>
<evidence type="ECO:0000256" key="9">
    <source>
        <dbReference type="RuleBase" id="RU369094"/>
    </source>
</evidence>
<keyword evidence="1 9" id="KW-0479">Metal-binding</keyword>
<evidence type="ECO:0000256" key="6">
    <source>
        <dbReference type="ARBA" id="ARBA00023163"/>
    </source>
</evidence>
<keyword evidence="3 9" id="KW-0862">Zinc</keyword>